<evidence type="ECO:0000313" key="4">
    <source>
        <dbReference type="EMBL" id="KAL2826479.1"/>
    </source>
</evidence>
<dbReference type="EMBL" id="JBFXLS010000030">
    <property type="protein sequence ID" value="KAL2826479.1"/>
    <property type="molecule type" value="Genomic_DNA"/>
</dbReference>
<dbReference type="SUPFAM" id="SSF48403">
    <property type="entry name" value="Ankyrin repeat"/>
    <property type="match status" value="1"/>
</dbReference>
<dbReference type="Proteomes" id="UP001610335">
    <property type="component" value="Unassembled WGS sequence"/>
</dbReference>
<evidence type="ECO:0000256" key="2">
    <source>
        <dbReference type="ARBA" id="ARBA00023043"/>
    </source>
</evidence>
<dbReference type="PRINTS" id="PR01415">
    <property type="entry name" value="ANKYRIN"/>
</dbReference>
<evidence type="ECO:0000256" key="1">
    <source>
        <dbReference type="ARBA" id="ARBA00022737"/>
    </source>
</evidence>
<dbReference type="PANTHER" id="PTHR24178:SF9">
    <property type="entry name" value="ANK_REP_REGION DOMAIN-CONTAINING PROTEIN"/>
    <property type="match status" value="1"/>
</dbReference>
<feature type="repeat" description="ANK" evidence="3">
    <location>
        <begin position="97"/>
        <end position="129"/>
    </location>
</feature>
<gene>
    <name evidence="4" type="ORF">BDW59DRAFT_160997</name>
</gene>
<dbReference type="InterPro" id="IPR002110">
    <property type="entry name" value="Ankyrin_rpt"/>
</dbReference>
<dbReference type="PROSITE" id="PS50088">
    <property type="entry name" value="ANK_REPEAT"/>
    <property type="match status" value="5"/>
</dbReference>
<organism evidence="4 5">
    <name type="scientific">Aspergillus cavernicola</name>
    <dbReference type="NCBI Taxonomy" id="176166"/>
    <lineage>
        <taxon>Eukaryota</taxon>
        <taxon>Fungi</taxon>
        <taxon>Dikarya</taxon>
        <taxon>Ascomycota</taxon>
        <taxon>Pezizomycotina</taxon>
        <taxon>Eurotiomycetes</taxon>
        <taxon>Eurotiomycetidae</taxon>
        <taxon>Eurotiales</taxon>
        <taxon>Aspergillaceae</taxon>
        <taxon>Aspergillus</taxon>
        <taxon>Aspergillus subgen. Nidulantes</taxon>
    </lineage>
</organism>
<dbReference type="PANTHER" id="PTHR24178">
    <property type="entry name" value="MOLTING PROTEIN MLT-4"/>
    <property type="match status" value="1"/>
</dbReference>
<evidence type="ECO:0000256" key="3">
    <source>
        <dbReference type="PROSITE-ProRule" id="PRU00023"/>
    </source>
</evidence>
<keyword evidence="2 3" id="KW-0040">ANK repeat</keyword>
<dbReference type="SMART" id="SM00248">
    <property type="entry name" value="ANK"/>
    <property type="match status" value="8"/>
</dbReference>
<accession>A0ABR4IFI7</accession>
<sequence>MDWSEAARTGNVEELQKILRNRSVKNLLDDTHLTPLHYAATGGSTDAVKSLLDAGSFVDSPDCYGRTPLYMAILGDQNEIVRILLENNASPDTACVCGTTALSKAAEHGNLDILTVLLQSGARIDTRNADEESPEDLAWHNGHEAVLFRINQHKSKRVDAFVKAAKRGCVAEMQRLMASGVDPKSRDGQGDSGFDLAVQSGCVDAVQFLLHSDARIDVSEPDSRGRGITPLHRAAQNGHETVVDLLLQHGARPNEVDYKAMTPLHHAAQRGHTEVISTVWRHICRGVPVDLDVAGRNGMTPLMLAAKHRHTAAVVRLLELGADPSLKDGNGETAWDKWQIQS</sequence>
<protein>
    <submittedName>
        <fullName evidence="4">Ankyrin repeat-containing domain protein</fullName>
    </submittedName>
</protein>
<dbReference type="InterPro" id="IPR036770">
    <property type="entry name" value="Ankyrin_rpt-contain_sf"/>
</dbReference>
<proteinExistence type="predicted"/>
<feature type="repeat" description="ANK" evidence="3">
    <location>
        <begin position="31"/>
        <end position="63"/>
    </location>
</feature>
<feature type="repeat" description="ANK" evidence="3">
    <location>
        <begin position="297"/>
        <end position="329"/>
    </location>
</feature>
<feature type="repeat" description="ANK" evidence="3">
    <location>
        <begin position="64"/>
        <end position="96"/>
    </location>
</feature>
<evidence type="ECO:0000313" key="5">
    <source>
        <dbReference type="Proteomes" id="UP001610335"/>
    </source>
</evidence>
<reference evidence="4 5" key="1">
    <citation type="submission" date="2024-07" db="EMBL/GenBank/DDBJ databases">
        <title>Section-level genome sequencing and comparative genomics of Aspergillus sections Usti and Cavernicolus.</title>
        <authorList>
            <consortium name="Lawrence Berkeley National Laboratory"/>
            <person name="Nybo J.L."/>
            <person name="Vesth T.C."/>
            <person name="Theobald S."/>
            <person name="Frisvad J.C."/>
            <person name="Larsen T.O."/>
            <person name="Kjaerboelling I."/>
            <person name="Rothschild-Mancinelli K."/>
            <person name="Lyhne E.K."/>
            <person name="Kogle M.E."/>
            <person name="Barry K."/>
            <person name="Clum A."/>
            <person name="Na H."/>
            <person name="Ledsgaard L."/>
            <person name="Lin J."/>
            <person name="Lipzen A."/>
            <person name="Kuo A."/>
            <person name="Riley R."/>
            <person name="Mondo S."/>
            <person name="LaButti K."/>
            <person name="Haridas S."/>
            <person name="Pangalinan J."/>
            <person name="Salamov A.A."/>
            <person name="Simmons B.A."/>
            <person name="Magnuson J.K."/>
            <person name="Chen J."/>
            <person name="Drula E."/>
            <person name="Henrissat B."/>
            <person name="Wiebenga A."/>
            <person name="Lubbers R.J."/>
            <person name="Gomes A.C."/>
            <person name="Makela M.R."/>
            <person name="Stajich J."/>
            <person name="Grigoriev I.V."/>
            <person name="Mortensen U.H."/>
            <person name="De vries R.P."/>
            <person name="Baker S.E."/>
            <person name="Andersen M.R."/>
        </authorList>
    </citation>
    <scope>NUCLEOTIDE SEQUENCE [LARGE SCALE GENOMIC DNA]</scope>
    <source>
        <strain evidence="4 5">CBS 600.67</strain>
    </source>
</reference>
<name>A0ABR4IFI7_9EURO</name>
<dbReference type="Gene3D" id="1.25.40.20">
    <property type="entry name" value="Ankyrin repeat-containing domain"/>
    <property type="match status" value="3"/>
</dbReference>
<comment type="caution">
    <text evidence="4">The sequence shown here is derived from an EMBL/GenBank/DDBJ whole genome shotgun (WGS) entry which is preliminary data.</text>
</comment>
<keyword evidence="5" id="KW-1185">Reference proteome</keyword>
<dbReference type="Pfam" id="PF12796">
    <property type="entry name" value="Ank_2"/>
    <property type="match status" value="2"/>
</dbReference>
<feature type="repeat" description="ANK" evidence="3">
    <location>
        <begin position="226"/>
        <end position="258"/>
    </location>
</feature>
<dbReference type="Pfam" id="PF13637">
    <property type="entry name" value="Ank_4"/>
    <property type="match status" value="2"/>
</dbReference>
<dbReference type="PROSITE" id="PS50297">
    <property type="entry name" value="ANK_REP_REGION"/>
    <property type="match status" value="5"/>
</dbReference>
<keyword evidence="1" id="KW-0677">Repeat</keyword>